<evidence type="ECO:0000256" key="2">
    <source>
        <dbReference type="RuleBase" id="RU361185"/>
    </source>
</evidence>
<dbReference type="GO" id="GO:0004553">
    <property type="term" value="F:hydrolase activity, hydrolyzing O-glycosyl compounds"/>
    <property type="evidence" value="ECO:0007669"/>
    <property type="project" value="InterPro"/>
</dbReference>
<dbReference type="InterPro" id="IPR013780">
    <property type="entry name" value="Glyco_hydro_b"/>
</dbReference>
<gene>
    <name evidence="5" type="ORF">BN869_000013641_1</name>
</gene>
<sequence>MDKYSLPSDPVGEASSMVKGPQYRFTLINDVVLRYEWAEDGVFEDRPSTFAINRRFPSPEFTTNDTGDYLEIRTSTFHVTYNKKRFDRYGFIISFSDKNTLWGADWRYGEATPENLGGTARTLDNVDGRCDLETGVLSKAGYSVLDDSRSMLFDSTGFASPRRPGDRIDGYLFCYGRDFKRAMSSFFAISGKQPLLPRWALGNWWSRYYAYTDREYLELMGKFETRQVPLSVAVIDMDWHQVSGDHIPHAGWTGYSWNKKLFPDPPGFTKALHDKNLKITLNDHPHAGIHRHEDMYQTMARDIGHDTSSGAPMLFDPTSPKFMHAYLNTLHRQLEKEGCDFWWIDWQQGPYSRIPGLDPLWLLNHFHFLDHAQQQGEDGRGIIFSRFGGPGSHRYPVGFSGDTIMTWESLQFQPEFTATASNIGYGWWSHDIGGHMGGYRDDELATRWVQYGVFSPIMRLHSSANPWGSKEPWLFREEYKQVMEKFLQFRHRLIPYLHTMNALSAFENEPLVQPIYWKHPEQEEAYGQPNQFYFGSSLLVAPIVKPRDKRTNTGAVDVWIPRGRWIDIFNGMIYQGNKSIRMHRKIHEYPVLAPMGAIIPLDMAPKPKNGGLNPSGLELLVVVGDDGDFTIREEIQDDEPASPNSTGLREIMIGYVQAKGQLRFAASSKQWRVKFLGLALVPEQLSVSAGGQALANVNVTVEAYPAAPGLVVELPMLSEDSGEIVIDIGAQPALHDVTVSERISDYVLDVQIDMGLKEKVGKIFEIGGGLLGQIGKLAALGLDEGLTGPLMEYMLADIP</sequence>
<dbReference type="PANTHER" id="PTHR43863">
    <property type="entry name" value="HYDROLASE, PUTATIVE (AFU_ORTHOLOGUE AFUA_1G03140)-RELATED"/>
    <property type="match status" value="1"/>
</dbReference>
<organism evidence="5">
    <name type="scientific">Bionectria ochroleuca</name>
    <name type="common">Gliocladium roseum</name>
    <dbReference type="NCBI Taxonomy" id="29856"/>
    <lineage>
        <taxon>Eukaryota</taxon>
        <taxon>Fungi</taxon>
        <taxon>Dikarya</taxon>
        <taxon>Ascomycota</taxon>
        <taxon>Pezizomycotina</taxon>
        <taxon>Sordariomycetes</taxon>
        <taxon>Hypocreomycetidae</taxon>
        <taxon>Hypocreales</taxon>
        <taxon>Bionectriaceae</taxon>
        <taxon>Clonostachys</taxon>
    </lineage>
</organism>
<reference evidence="5" key="1">
    <citation type="submission" date="2015-01" db="EMBL/GenBank/DDBJ databases">
        <authorList>
            <person name="Durling Mikael"/>
        </authorList>
    </citation>
    <scope>NUCLEOTIDE SEQUENCE</scope>
</reference>
<dbReference type="PANTHER" id="PTHR43863:SF2">
    <property type="entry name" value="MALTASE-GLUCOAMYLASE"/>
    <property type="match status" value="1"/>
</dbReference>
<feature type="domain" description="Glycoside hydrolase family 31 TIM barrel" evidence="3">
    <location>
        <begin position="194"/>
        <end position="500"/>
    </location>
</feature>
<dbReference type="Gene3D" id="3.20.20.80">
    <property type="entry name" value="Glycosidases"/>
    <property type="match status" value="1"/>
</dbReference>
<dbReference type="InterPro" id="IPR048395">
    <property type="entry name" value="Glyco_hydro_31_C"/>
</dbReference>
<dbReference type="Pfam" id="PF21365">
    <property type="entry name" value="Glyco_hydro_31_3rd"/>
    <property type="match status" value="1"/>
</dbReference>
<dbReference type="InterPro" id="IPR051816">
    <property type="entry name" value="Glycosyl_Hydrolase_31"/>
</dbReference>
<dbReference type="InterPro" id="IPR017853">
    <property type="entry name" value="GH"/>
</dbReference>
<dbReference type="GO" id="GO:0005975">
    <property type="term" value="P:carbohydrate metabolic process"/>
    <property type="evidence" value="ECO:0007669"/>
    <property type="project" value="InterPro"/>
</dbReference>
<name>A0A0B7KIY1_BIOOC</name>
<dbReference type="Gene3D" id="2.60.40.1760">
    <property type="entry name" value="glycosyl hydrolase (family 31)"/>
    <property type="match status" value="1"/>
</dbReference>
<evidence type="ECO:0000256" key="1">
    <source>
        <dbReference type="ARBA" id="ARBA00007806"/>
    </source>
</evidence>
<feature type="domain" description="Glycosyl hydrolase family 31 C-terminal" evidence="4">
    <location>
        <begin position="509"/>
        <end position="599"/>
    </location>
</feature>
<dbReference type="AlphaFoldDB" id="A0A0B7KIY1"/>
<dbReference type="SUPFAM" id="SSF51445">
    <property type="entry name" value="(Trans)glycosidases"/>
    <property type="match status" value="1"/>
</dbReference>
<evidence type="ECO:0000259" key="4">
    <source>
        <dbReference type="Pfam" id="PF21365"/>
    </source>
</evidence>
<dbReference type="EMBL" id="CDPU01000112">
    <property type="protein sequence ID" value="CEO57583.1"/>
    <property type="molecule type" value="Genomic_DNA"/>
</dbReference>
<keyword evidence="2" id="KW-0326">Glycosidase</keyword>
<dbReference type="CDD" id="cd06595">
    <property type="entry name" value="GH31_u1"/>
    <property type="match status" value="1"/>
</dbReference>
<evidence type="ECO:0000259" key="3">
    <source>
        <dbReference type="Pfam" id="PF01055"/>
    </source>
</evidence>
<proteinExistence type="inferred from homology"/>
<dbReference type="Gene3D" id="2.60.40.1180">
    <property type="entry name" value="Golgi alpha-mannosidase II"/>
    <property type="match status" value="1"/>
</dbReference>
<evidence type="ECO:0000313" key="5">
    <source>
        <dbReference type="EMBL" id="CEO57583.1"/>
    </source>
</evidence>
<dbReference type="InterPro" id="IPR000322">
    <property type="entry name" value="Glyco_hydro_31_TIM"/>
</dbReference>
<protein>
    <submittedName>
        <fullName evidence="5">Uncharacterized protein</fullName>
    </submittedName>
</protein>
<comment type="similarity">
    <text evidence="1 2">Belongs to the glycosyl hydrolase 31 family.</text>
</comment>
<keyword evidence="2" id="KW-0378">Hydrolase</keyword>
<dbReference type="Pfam" id="PF01055">
    <property type="entry name" value="Glyco_hydro_31_2nd"/>
    <property type="match status" value="1"/>
</dbReference>
<dbReference type="SUPFAM" id="SSF51011">
    <property type="entry name" value="Glycosyl hydrolase domain"/>
    <property type="match status" value="1"/>
</dbReference>
<accession>A0A0B7KIY1</accession>